<dbReference type="OrthoDB" id="126354at2157"/>
<reference evidence="2 3" key="1">
    <citation type="submission" date="2020-06" db="EMBL/GenBank/DDBJ databases">
        <title>Methanolobus halotolerans sp. nov., isolated from a saline lake Tus in Siberia.</title>
        <authorList>
            <person name="Shen Y."/>
            <person name="Chen S.-C."/>
            <person name="Lai M.-C."/>
            <person name="Huang H.-H."/>
            <person name="Chiu H.-H."/>
            <person name="Tang S.-L."/>
            <person name="Rogozin D.Y."/>
            <person name="Degermendzhy A.G."/>
        </authorList>
    </citation>
    <scope>NUCLEOTIDE SEQUENCE [LARGE SCALE GENOMIC DNA]</scope>
    <source>
        <strain evidence="2 3">DSM 21339</strain>
    </source>
</reference>
<feature type="transmembrane region" description="Helical" evidence="1">
    <location>
        <begin position="265"/>
        <end position="284"/>
    </location>
</feature>
<name>A0A7D5E7S9_9EURY</name>
<proteinExistence type="predicted"/>
<keyword evidence="3" id="KW-1185">Reference proteome</keyword>
<dbReference type="KEGG" id="mzi:HWN40_05210"/>
<organism evidence="2 3">
    <name type="scientific">Methanolobus zinderi</name>
    <dbReference type="NCBI Taxonomy" id="536044"/>
    <lineage>
        <taxon>Archaea</taxon>
        <taxon>Methanobacteriati</taxon>
        <taxon>Methanobacteriota</taxon>
        <taxon>Stenosarchaea group</taxon>
        <taxon>Methanomicrobia</taxon>
        <taxon>Methanosarcinales</taxon>
        <taxon>Methanosarcinaceae</taxon>
        <taxon>Methanolobus</taxon>
    </lineage>
</organism>
<keyword evidence="1" id="KW-1133">Transmembrane helix</keyword>
<accession>A0A7D5E7S9</accession>
<protein>
    <submittedName>
        <fullName evidence="2">Uncharacterized protein</fullName>
    </submittedName>
</protein>
<evidence type="ECO:0000313" key="3">
    <source>
        <dbReference type="Proteomes" id="UP000509594"/>
    </source>
</evidence>
<keyword evidence="1" id="KW-0812">Transmembrane</keyword>
<keyword evidence="1" id="KW-0472">Membrane</keyword>
<dbReference type="AlphaFoldDB" id="A0A7D5E7S9"/>
<evidence type="ECO:0000313" key="2">
    <source>
        <dbReference type="EMBL" id="QLC49691.1"/>
    </source>
</evidence>
<dbReference type="RefSeq" id="WP_176964747.1">
    <property type="nucleotide sequence ID" value="NZ_CP058215.1"/>
</dbReference>
<dbReference type="Proteomes" id="UP000509594">
    <property type="component" value="Chromosome"/>
</dbReference>
<dbReference type="GeneID" id="55821051"/>
<evidence type="ECO:0000256" key="1">
    <source>
        <dbReference type="SAM" id="Phobius"/>
    </source>
</evidence>
<sequence length="290" mass="32876">MKRQGSVVVIALVLVLCVSITGAEENNSDKYTFERYGGEEFTPQPMKFGENLKNQEKDESLSISTKERKHVLLQFYANPNKEQRQLLQDRGVQFLEGVAPYTVLVSMPADMTPADLPAESGLRWMGPIPVENKYDRTYGLDVPAWARTENGEVKLAVLFYEDVDSQDAINILKKYSHSYSATSNLRPWYYETIINETNITSIVSEDAVYNSGYYGFETIPTEGSDFVDYVENTEEDIGDSMLVDEQETSLDTEKDSDKDVEKAPGFQSVFAFLFLIIAFLFLAGRKSYDR</sequence>
<dbReference type="EMBL" id="CP058215">
    <property type="protein sequence ID" value="QLC49691.1"/>
    <property type="molecule type" value="Genomic_DNA"/>
</dbReference>
<gene>
    <name evidence="2" type="ORF">HWN40_05210</name>
</gene>